<feature type="binding site" evidence="6">
    <location>
        <position position="320"/>
    </location>
    <ligand>
        <name>Zn(2+)</name>
        <dbReference type="ChEBI" id="CHEBI:29105"/>
    </ligand>
</feature>
<evidence type="ECO:0000256" key="4">
    <source>
        <dbReference type="ARBA" id="ARBA00022989"/>
    </source>
</evidence>
<evidence type="ECO:0000256" key="5">
    <source>
        <dbReference type="ARBA" id="ARBA00023136"/>
    </source>
</evidence>
<keyword evidence="4 7" id="KW-1133">Transmembrane helix</keyword>
<dbReference type="InterPro" id="IPR004254">
    <property type="entry name" value="AdipoR/HlyIII-related"/>
</dbReference>
<evidence type="ECO:0000256" key="6">
    <source>
        <dbReference type="PIRSR" id="PIRSR604254-1"/>
    </source>
</evidence>
<accession>A0A8W8K021</accession>
<evidence type="ECO:0000256" key="2">
    <source>
        <dbReference type="ARBA" id="ARBA00007018"/>
    </source>
</evidence>
<feature type="transmembrane region" description="Helical" evidence="7">
    <location>
        <begin position="357"/>
        <end position="378"/>
    </location>
</feature>
<dbReference type="Pfam" id="PF03006">
    <property type="entry name" value="HlyIII"/>
    <property type="match status" value="1"/>
</dbReference>
<keyword evidence="3 7" id="KW-0812">Transmembrane</keyword>
<keyword evidence="5 7" id="KW-0472">Membrane</keyword>
<feature type="binding site" evidence="6">
    <location>
        <position position="316"/>
    </location>
    <ligand>
        <name>Zn(2+)</name>
        <dbReference type="ChEBI" id="CHEBI:29105"/>
    </ligand>
</feature>
<name>A0A8W8K021_MAGGI</name>
<sequence length="390" mass="45068">MDNSHALQELWKPTCFTDELSNICKPETRFNLGTWITDWTTRTRDQTNKLLKNSFKLSIMKHKGHISLLRPTTTKHDVPVLFQEPHVETGFRHPHQPWFYYICSIFQKHNECMNVWTHLIGLLLTVSRTIEFSNEYDLIGNPHMWPLSAGLITMILMYLCSTCAHCFSHKSELVHYTGFMIDYAGIGIFGLGSTIIHYAYCIHDTMLNSSLKMLSVPIGVILGALVCICCTVSKVFYKRPYPFTRKIWQIGSVGGIYTWLSLPILHRLFLDKDGEDVSLYHHTSQMIWFALAGFFFGSDIPQRFFPGKFDFVGHSHQIFHICIILVTQKQLDGVHLDIEKYHRTPAFVDEPSFMETFGAVISLTIVCFLNVFIFHNVVKYRLGKENVKQE</sequence>
<evidence type="ECO:0008006" key="10">
    <source>
        <dbReference type="Google" id="ProtNLM"/>
    </source>
</evidence>
<keyword evidence="6" id="KW-0862">Zinc</keyword>
<evidence type="ECO:0000313" key="8">
    <source>
        <dbReference type="EnsemblMetazoa" id="G2130.1:cds"/>
    </source>
</evidence>
<dbReference type="PANTHER" id="PTHR20855">
    <property type="entry name" value="ADIPOR/PROGESTIN RECEPTOR-RELATED"/>
    <property type="match status" value="1"/>
</dbReference>
<comment type="similarity">
    <text evidence="2">Belongs to the ADIPOR family.</text>
</comment>
<feature type="binding site" evidence="6">
    <location>
        <position position="165"/>
    </location>
    <ligand>
        <name>Zn(2+)</name>
        <dbReference type="ChEBI" id="CHEBI:29105"/>
    </ligand>
</feature>
<dbReference type="AlphaFoldDB" id="A0A8W8K021"/>
<proteinExistence type="inferred from homology"/>
<feature type="transmembrane region" description="Helical" evidence="7">
    <location>
        <begin position="179"/>
        <end position="200"/>
    </location>
</feature>
<dbReference type="GO" id="GO:0016020">
    <property type="term" value="C:membrane"/>
    <property type="evidence" value="ECO:0007669"/>
    <property type="project" value="UniProtKB-SubCell"/>
</dbReference>
<reference evidence="8" key="1">
    <citation type="submission" date="2022-08" db="UniProtKB">
        <authorList>
            <consortium name="EnsemblMetazoa"/>
        </authorList>
    </citation>
    <scope>IDENTIFICATION</scope>
    <source>
        <strain evidence="8">05x7-T-G4-1.051#20</strain>
    </source>
</reference>
<comment type="subcellular location">
    <subcellularLocation>
        <location evidence="1">Membrane</location>
        <topology evidence="1">Multi-pass membrane protein</topology>
    </subcellularLocation>
</comment>
<protein>
    <recommendedName>
        <fullName evidence="10">Membrane progestin receptor beta</fullName>
    </recommendedName>
</protein>
<feature type="transmembrane region" description="Helical" evidence="7">
    <location>
        <begin position="247"/>
        <end position="266"/>
    </location>
</feature>
<dbReference type="PANTHER" id="PTHR20855:SF92">
    <property type="entry name" value="PROGESTIN AND ADIPOQ RECEPTOR FAMILY MEMBER 3-LIKE"/>
    <property type="match status" value="1"/>
</dbReference>
<dbReference type="Proteomes" id="UP000005408">
    <property type="component" value="Unassembled WGS sequence"/>
</dbReference>
<evidence type="ECO:0000256" key="7">
    <source>
        <dbReference type="SAM" id="Phobius"/>
    </source>
</evidence>
<feature type="transmembrane region" description="Helical" evidence="7">
    <location>
        <begin position="212"/>
        <end position="235"/>
    </location>
</feature>
<evidence type="ECO:0000313" key="9">
    <source>
        <dbReference type="Proteomes" id="UP000005408"/>
    </source>
</evidence>
<dbReference type="EnsemblMetazoa" id="G2130.1">
    <property type="protein sequence ID" value="G2130.1:cds"/>
    <property type="gene ID" value="G2130"/>
</dbReference>
<dbReference type="GO" id="GO:0038023">
    <property type="term" value="F:signaling receptor activity"/>
    <property type="evidence" value="ECO:0007669"/>
    <property type="project" value="TreeGrafter"/>
</dbReference>
<dbReference type="GO" id="GO:0046872">
    <property type="term" value="F:metal ion binding"/>
    <property type="evidence" value="ECO:0007669"/>
    <property type="project" value="UniProtKB-KW"/>
</dbReference>
<evidence type="ECO:0000256" key="1">
    <source>
        <dbReference type="ARBA" id="ARBA00004141"/>
    </source>
</evidence>
<evidence type="ECO:0000256" key="3">
    <source>
        <dbReference type="ARBA" id="ARBA00022692"/>
    </source>
</evidence>
<organism evidence="8 9">
    <name type="scientific">Magallana gigas</name>
    <name type="common">Pacific oyster</name>
    <name type="synonym">Crassostrea gigas</name>
    <dbReference type="NCBI Taxonomy" id="29159"/>
    <lineage>
        <taxon>Eukaryota</taxon>
        <taxon>Metazoa</taxon>
        <taxon>Spiralia</taxon>
        <taxon>Lophotrochozoa</taxon>
        <taxon>Mollusca</taxon>
        <taxon>Bivalvia</taxon>
        <taxon>Autobranchia</taxon>
        <taxon>Pteriomorphia</taxon>
        <taxon>Ostreida</taxon>
        <taxon>Ostreoidea</taxon>
        <taxon>Ostreidae</taxon>
        <taxon>Magallana</taxon>
    </lineage>
</organism>
<keyword evidence="9" id="KW-1185">Reference proteome</keyword>
<keyword evidence="6" id="KW-0479">Metal-binding</keyword>
<feature type="transmembrane region" description="Helical" evidence="7">
    <location>
        <begin position="144"/>
        <end position="167"/>
    </location>
</feature>